<dbReference type="STRING" id="1120996.SAMN02746066_03379"/>
<evidence type="ECO:0000313" key="5">
    <source>
        <dbReference type="EMBL" id="SHM80521.1"/>
    </source>
</evidence>
<dbReference type="InterPro" id="IPR027417">
    <property type="entry name" value="P-loop_NTPase"/>
</dbReference>
<dbReference type="EMBL" id="FRCP01000017">
    <property type="protein sequence ID" value="SHM80521.1"/>
    <property type="molecule type" value="Genomic_DNA"/>
</dbReference>
<dbReference type="SMART" id="SM00382">
    <property type="entry name" value="AAA"/>
    <property type="match status" value="1"/>
</dbReference>
<dbReference type="GO" id="GO:0022857">
    <property type="term" value="F:transmembrane transporter activity"/>
    <property type="evidence" value="ECO:0007669"/>
    <property type="project" value="TreeGrafter"/>
</dbReference>
<dbReference type="GO" id="GO:0098796">
    <property type="term" value="C:membrane protein complex"/>
    <property type="evidence" value="ECO:0007669"/>
    <property type="project" value="UniProtKB-ARBA"/>
</dbReference>
<dbReference type="InterPro" id="IPR015854">
    <property type="entry name" value="ABC_transpr_LolD-like"/>
</dbReference>
<dbReference type="PROSITE" id="PS50893">
    <property type="entry name" value="ABC_TRANSPORTER_2"/>
    <property type="match status" value="1"/>
</dbReference>
<dbReference type="SUPFAM" id="SSF52540">
    <property type="entry name" value="P-loop containing nucleoside triphosphate hydrolases"/>
    <property type="match status" value="1"/>
</dbReference>
<feature type="domain" description="ABC transporter" evidence="4">
    <location>
        <begin position="8"/>
        <end position="245"/>
    </location>
</feature>
<dbReference type="GO" id="GO:0005524">
    <property type="term" value="F:ATP binding"/>
    <property type="evidence" value="ECO:0007669"/>
    <property type="project" value="UniProtKB-KW"/>
</dbReference>
<organism evidence="5 6">
    <name type="scientific">Anaerosporobacter mobilis DSM 15930</name>
    <dbReference type="NCBI Taxonomy" id="1120996"/>
    <lineage>
        <taxon>Bacteria</taxon>
        <taxon>Bacillati</taxon>
        <taxon>Bacillota</taxon>
        <taxon>Clostridia</taxon>
        <taxon>Lachnospirales</taxon>
        <taxon>Lachnospiraceae</taxon>
        <taxon>Anaerosporobacter</taxon>
    </lineage>
</organism>
<evidence type="ECO:0000313" key="6">
    <source>
        <dbReference type="Proteomes" id="UP000184038"/>
    </source>
</evidence>
<keyword evidence="2" id="KW-0547">Nucleotide-binding</keyword>
<dbReference type="InterPro" id="IPR017911">
    <property type="entry name" value="MacB-like_ATP-bd"/>
</dbReference>
<dbReference type="CDD" id="cd03255">
    <property type="entry name" value="ABC_MJ0796_LolCDE_FtsE"/>
    <property type="match status" value="1"/>
</dbReference>
<reference evidence="5 6" key="1">
    <citation type="submission" date="2016-11" db="EMBL/GenBank/DDBJ databases">
        <authorList>
            <person name="Jaros S."/>
            <person name="Januszkiewicz K."/>
            <person name="Wedrychowicz H."/>
        </authorList>
    </citation>
    <scope>NUCLEOTIDE SEQUENCE [LARGE SCALE GENOMIC DNA]</scope>
    <source>
        <strain evidence="5 6">DSM 15930</strain>
    </source>
</reference>
<dbReference type="PANTHER" id="PTHR24220">
    <property type="entry name" value="IMPORT ATP-BINDING PROTEIN"/>
    <property type="match status" value="1"/>
</dbReference>
<dbReference type="FunFam" id="3.40.50.300:FF:000032">
    <property type="entry name" value="Export ABC transporter ATP-binding protein"/>
    <property type="match status" value="1"/>
</dbReference>
<keyword evidence="1" id="KW-0813">Transport</keyword>
<sequence>MNMKNIIIETKQLCKTYILGKTGLNVLKNIDLNIYEGDFTVIMGSSGSGKSTLLYSISSMDRPTSGIVNILGKDIMNMSEKELSKFRKMEVSFIFQSMNLLHDLTTLENITYIGYGTDTKEKINKKALSLLDQFGLLEEKDKYPSELSGGQQQRVAIGRALIGGSKIIFGDEPTGSLNSSTGKQVLDSLTQLNEQGQSIVMVTHDLKAATRATRLLYMADGHIYAELNLGTYTADKEKERKSIVYDFLKEQGW</sequence>
<dbReference type="Pfam" id="PF00005">
    <property type="entry name" value="ABC_tran"/>
    <property type="match status" value="1"/>
</dbReference>
<dbReference type="GO" id="GO:0005886">
    <property type="term" value="C:plasma membrane"/>
    <property type="evidence" value="ECO:0007669"/>
    <property type="project" value="TreeGrafter"/>
</dbReference>
<dbReference type="AlphaFoldDB" id="A0A1M7LQK3"/>
<dbReference type="RefSeq" id="WP_073289573.1">
    <property type="nucleotide sequence ID" value="NZ_FRCP01000017.1"/>
</dbReference>
<keyword evidence="3 5" id="KW-0067">ATP-binding</keyword>
<dbReference type="PANTHER" id="PTHR24220:SF86">
    <property type="entry name" value="ABC TRANSPORTER ABCH.1"/>
    <property type="match status" value="1"/>
</dbReference>
<dbReference type="GO" id="GO:0016887">
    <property type="term" value="F:ATP hydrolysis activity"/>
    <property type="evidence" value="ECO:0007669"/>
    <property type="project" value="InterPro"/>
</dbReference>
<proteinExistence type="predicted"/>
<name>A0A1M7LQK3_9FIRM</name>
<evidence type="ECO:0000256" key="1">
    <source>
        <dbReference type="ARBA" id="ARBA00022448"/>
    </source>
</evidence>
<evidence type="ECO:0000256" key="3">
    <source>
        <dbReference type="ARBA" id="ARBA00022840"/>
    </source>
</evidence>
<dbReference type="Gene3D" id="3.40.50.300">
    <property type="entry name" value="P-loop containing nucleotide triphosphate hydrolases"/>
    <property type="match status" value="1"/>
</dbReference>
<dbReference type="InterPro" id="IPR003593">
    <property type="entry name" value="AAA+_ATPase"/>
</dbReference>
<accession>A0A1M7LQK3</accession>
<dbReference type="InterPro" id="IPR017871">
    <property type="entry name" value="ABC_transporter-like_CS"/>
</dbReference>
<dbReference type="InterPro" id="IPR003439">
    <property type="entry name" value="ABC_transporter-like_ATP-bd"/>
</dbReference>
<evidence type="ECO:0000259" key="4">
    <source>
        <dbReference type="PROSITE" id="PS50893"/>
    </source>
</evidence>
<gene>
    <name evidence="5" type="ORF">SAMN02746066_03379</name>
</gene>
<dbReference type="Proteomes" id="UP000184038">
    <property type="component" value="Unassembled WGS sequence"/>
</dbReference>
<evidence type="ECO:0000256" key="2">
    <source>
        <dbReference type="ARBA" id="ARBA00022741"/>
    </source>
</evidence>
<keyword evidence="6" id="KW-1185">Reference proteome</keyword>
<dbReference type="PROSITE" id="PS00211">
    <property type="entry name" value="ABC_TRANSPORTER_1"/>
    <property type="match status" value="1"/>
</dbReference>
<protein>
    <submittedName>
        <fullName evidence="5">Putative ABC transport system ATP-binding protein</fullName>
    </submittedName>
</protein>